<dbReference type="InterPro" id="IPR000524">
    <property type="entry name" value="Tscrpt_reg_HTH_GntR"/>
</dbReference>
<dbReference type="Proteomes" id="UP001204746">
    <property type="component" value="Unassembled WGS sequence"/>
</dbReference>
<evidence type="ECO:0000256" key="3">
    <source>
        <dbReference type="ARBA" id="ARBA00023163"/>
    </source>
</evidence>
<evidence type="ECO:0000256" key="1">
    <source>
        <dbReference type="ARBA" id="ARBA00023015"/>
    </source>
</evidence>
<dbReference type="PANTHER" id="PTHR43537">
    <property type="entry name" value="TRANSCRIPTIONAL REGULATOR, GNTR FAMILY"/>
    <property type="match status" value="1"/>
</dbReference>
<dbReference type="SUPFAM" id="SSF46785">
    <property type="entry name" value="Winged helix' DNA-binding domain"/>
    <property type="match status" value="1"/>
</dbReference>
<evidence type="ECO:0000313" key="6">
    <source>
        <dbReference type="Proteomes" id="UP001204746"/>
    </source>
</evidence>
<comment type="caution">
    <text evidence="5">The sequence shown here is derived from an EMBL/GenBank/DDBJ whole genome shotgun (WGS) entry which is preliminary data.</text>
</comment>
<evidence type="ECO:0000256" key="2">
    <source>
        <dbReference type="ARBA" id="ARBA00023125"/>
    </source>
</evidence>
<proteinExistence type="predicted"/>
<name>A0ABT1UPI0_9ACTN</name>
<dbReference type="Gene3D" id="1.20.120.530">
    <property type="entry name" value="GntR ligand-binding domain-like"/>
    <property type="match status" value="1"/>
</dbReference>
<accession>A0ABT1UPI0</accession>
<dbReference type="InterPro" id="IPR008920">
    <property type="entry name" value="TF_FadR/GntR_C"/>
</dbReference>
<gene>
    <name evidence="5" type="ORF">NP777_01435</name>
</gene>
<dbReference type="InterPro" id="IPR011711">
    <property type="entry name" value="GntR_C"/>
</dbReference>
<dbReference type="RefSeq" id="WP_256648133.1">
    <property type="nucleotide sequence ID" value="NZ_JANIAA010000001.1"/>
</dbReference>
<keyword evidence="3" id="KW-0804">Transcription</keyword>
<dbReference type="PROSITE" id="PS50949">
    <property type="entry name" value="HTH_GNTR"/>
    <property type="match status" value="1"/>
</dbReference>
<feature type="domain" description="HTH gntR-type" evidence="4">
    <location>
        <begin position="1"/>
        <end position="68"/>
    </location>
</feature>
<dbReference type="Pfam" id="PF07729">
    <property type="entry name" value="FCD"/>
    <property type="match status" value="1"/>
</dbReference>
<keyword evidence="1" id="KW-0805">Transcription regulation</keyword>
<keyword evidence="6" id="KW-1185">Reference proteome</keyword>
<sequence length="212" mass="23532">MSTSRQVADALGDRIYRCELLPGAPLREIPIAEEFQVSRRTVREALLVLVSQGLVDHVRNHGASVRVLRAEDVVDLYRVRRTLEVQGARACTDAEDGLRARLTSALEALATAAHADDAQDIILRDLAFHGAVVGLTGSPRLDAFYSRFSHEMRMALTMIRQDEMATRTTPDQVVADHRRIHDHLLARDAFGAQLAIVEHIAANERRLLSLIG</sequence>
<organism evidence="5 6">
    <name type="scientific">Streptomyces rugosispiralis</name>
    <dbReference type="NCBI Taxonomy" id="2967341"/>
    <lineage>
        <taxon>Bacteria</taxon>
        <taxon>Bacillati</taxon>
        <taxon>Actinomycetota</taxon>
        <taxon>Actinomycetes</taxon>
        <taxon>Kitasatosporales</taxon>
        <taxon>Streptomycetaceae</taxon>
        <taxon>Streptomyces</taxon>
    </lineage>
</organism>
<evidence type="ECO:0000259" key="4">
    <source>
        <dbReference type="PROSITE" id="PS50949"/>
    </source>
</evidence>
<dbReference type="PANTHER" id="PTHR43537:SF5">
    <property type="entry name" value="UXU OPERON TRANSCRIPTIONAL REGULATOR"/>
    <property type="match status" value="1"/>
</dbReference>
<dbReference type="Pfam" id="PF00392">
    <property type="entry name" value="GntR"/>
    <property type="match status" value="1"/>
</dbReference>
<reference evidence="5 6" key="1">
    <citation type="submission" date="2022-07" db="EMBL/GenBank/DDBJ databases">
        <authorList>
            <person name="Phongsopitanun W."/>
            <person name="Tanasupawat S."/>
        </authorList>
    </citation>
    <scope>NUCLEOTIDE SEQUENCE [LARGE SCALE GENOMIC DNA]</scope>
    <source>
        <strain evidence="5 6">RCU-064</strain>
    </source>
</reference>
<evidence type="ECO:0000313" key="5">
    <source>
        <dbReference type="EMBL" id="MCQ8186937.1"/>
    </source>
</evidence>
<dbReference type="InterPro" id="IPR036390">
    <property type="entry name" value="WH_DNA-bd_sf"/>
</dbReference>
<dbReference type="EMBL" id="JANIAA010000001">
    <property type="protein sequence ID" value="MCQ8186937.1"/>
    <property type="molecule type" value="Genomic_DNA"/>
</dbReference>
<dbReference type="SUPFAM" id="SSF48008">
    <property type="entry name" value="GntR ligand-binding domain-like"/>
    <property type="match status" value="1"/>
</dbReference>
<keyword evidence="2" id="KW-0238">DNA-binding</keyword>
<dbReference type="SMART" id="SM00345">
    <property type="entry name" value="HTH_GNTR"/>
    <property type="match status" value="1"/>
</dbReference>
<dbReference type="Gene3D" id="1.10.10.10">
    <property type="entry name" value="Winged helix-like DNA-binding domain superfamily/Winged helix DNA-binding domain"/>
    <property type="match status" value="1"/>
</dbReference>
<protein>
    <submittedName>
        <fullName evidence="5">GntR family transcriptional regulator</fullName>
    </submittedName>
</protein>
<dbReference type="SMART" id="SM00895">
    <property type="entry name" value="FCD"/>
    <property type="match status" value="1"/>
</dbReference>
<dbReference type="InterPro" id="IPR036388">
    <property type="entry name" value="WH-like_DNA-bd_sf"/>
</dbReference>